<reference evidence="2 3" key="1">
    <citation type="submission" date="2016-09" db="EMBL/GenBank/DDBJ databases">
        <title>The draft genome of Dichanthelium oligosanthes: A C3 panicoid grass species.</title>
        <authorList>
            <person name="Studer A.J."/>
            <person name="Schnable J.C."/>
            <person name="Brutnell T.P."/>
        </authorList>
    </citation>
    <scope>NUCLEOTIDE SEQUENCE [LARGE SCALE GENOMIC DNA]</scope>
    <source>
        <strain evidence="3">cv. Kellogg 1175</strain>
        <tissue evidence="2">Leaf</tissue>
    </source>
</reference>
<dbReference type="InterPro" id="IPR036047">
    <property type="entry name" value="F-box-like_dom_sf"/>
</dbReference>
<dbReference type="SUPFAM" id="SSF81383">
    <property type="entry name" value="F-box domain"/>
    <property type="match status" value="1"/>
</dbReference>
<name>A0A1E5V4A9_9POAL</name>
<dbReference type="Proteomes" id="UP000095767">
    <property type="component" value="Unassembled WGS sequence"/>
</dbReference>
<proteinExistence type="predicted"/>
<accession>A0A1E5V4A9</accession>
<gene>
    <name evidence="2" type="ORF">BAE44_0019040</name>
</gene>
<evidence type="ECO:0000313" key="3">
    <source>
        <dbReference type="Proteomes" id="UP000095767"/>
    </source>
</evidence>
<evidence type="ECO:0008006" key="4">
    <source>
        <dbReference type="Google" id="ProtNLM"/>
    </source>
</evidence>
<feature type="chain" id="PRO_5009187718" description="F-box domain-containing protein" evidence="1">
    <location>
        <begin position="18"/>
        <end position="226"/>
    </location>
</feature>
<feature type="signal peptide" evidence="1">
    <location>
        <begin position="1"/>
        <end position="17"/>
    </location>
</feature>
<protein>
    <recommendedName>
        <fullName evidence="4">F-box domain-containing protein</fullName>
    </recommendedName>
</protein>
<dbReference type="AlphaFoldDB" id="A0A1E5V4A9"/>
<evidence type="ECO:0000313" key="2">
    <source>
        <dbReference type="EMBL" id="OEL19941.1"/>
    </source>
</evidence>
<comment type="caution">
    <text evidence="2">The sequence shown here is derived from an EMBL/GenBank/DDBJ whole genome shotgun (WGS) entry which is preliminary data.</text>
</comment>
<keyword evidence="3" id="KW-1185">Reference proteome</keyword>
<dbReference type="OrthoDB" id="682546at2759"/>
<organism evidence="2 3">
    <name type="scientific">Dichanthelium oligosanthes</name>
    <dbReference type="NCBI Taxonomy" id="888268"/>
    <lineage>
        <taxon>Eukaryota</taxon>
        <taxon>Viridiplantae</taxon>
        <taxon>Streptophyta</taxon>
        <taxon>Embryophyta</taxon>
        <taxon>Tracheophyta</taxon>
        <taxon>Spermatophyta</taxon>
        <taxon>Magnoliopsida</taxon>
        <taxon>Liliopsida</taxon>
        <taxon>Poales</taxon>
        <taxon>Poaceae</taxon>
        <taxon>PACMAD clade</taxon>
        <taxon>Panicoideae</taxon>
        <taxon>Panicodae</taxon>
        <taxon>Paniceae</taxon>
        <taxon>Dichantheliinae</taxon>
        <taxon>Dichanthelium</taxon>
    </lineage>
</organism>
<sequence length="226" mass="25629">LLEICLRLPSLATLVRAALTCRVFRRAVASSPSFRRRFRALHPPPLLGFFFEPPSPVETPNSPAFPTFVPARRRDRDIAAAVRCGDFFLNSLEDLPDEGPCWEIVDCCRGCVLLKNWDDASLVVFNPLRVLRVGLDNDTVLNHLADDHSDLSVLAARDDYVHLSTSAMYYDPQNPCLFLSLCLETMRLERLFRRTFDNAVHPYIMAWPSSLVDNYGRFALEDALCP</sequence>
<dbReference type="STRING" id="888268.A0A1E5V4A9"/>
<keyword evidence="1" id="KW-0732">Signal</keyword>
<feature type="non-terminal residue" evidence="2">
    <location>
        <position position="1"/>
    </location>
</feature>
<dbReference type="EMBL" id="LWDX02052105">
    <property type="protein sequence ID" value="OEL19941.1"/>
    <property type="molecule type" value="Genomic_DNA"/>
</dbReference>
<evidence type="ECO:0000256" key="1">
    <source>
        <dbReference type="SAM" id="SignalP"/>
    </source>
</evidence>
<dbReference type="PANTHER" id="PTHR33207">
    <property type="entry name" value="F-BOX DOMAIN CONTAINING PROTEIN-RELATED"/>
    <property type="match status" value="1"/>
</dbReference>